<keyword evidence="3" id="KW-1185">Reference proteome</keyword>
<reference evidence="2 3" key="1">
    <citation type="submission" date="2023-09" db="EMBL/GenBank/DDBJ databases">
        <title>Nesidiocoris tenuis whole genome shotgun sequence.</title>
        <authorList>
            <person name="Shibata T."/>
            <person name="Shimoda M."/>
            <person name="Kobayashi T."/>
            <person name="Uehara T."/>
        </authorList>
    </citation>
    <scope>NUCLEOTIDE SEQUENCE [LARGE SCALE GENOMIC DNA]</scope>
    <source>
        <strain evidence="2 3">Japan</strain>
    </source>
</reference>
<accession>A0ABN7ADF0</accession>
<evidence type="ECO:0000313" key="3">
    <source>
        <dbReference type="Proteomes" id="UP001307889"/>
    </source>
</evidence>
<dbReference type="EMBL" id="AP028910">
    <property type="protein sequence ID" value="BES90008.1"/>
    <property type="molecule type" value="Genomic_DNA"/>
</dbReference>
<gene>
    <name evidence="2" type="ORF">NTJ_02815</name>
</gene>
<sequence length="74" mass="8648">MEWKNDRSIPLPLHRRFLYKASRRLRSLKRAGSRSFCSRPKEPPGAAPPPARDSAIRRLLIPKVRPFSLLTDRR</sequence>
<protein>
    <submittedName>
        <fullName evidence="2">Uncharacterized protein</fullName>
    </submittedName>
</protein>
<proteinExistence type="predicted"/>
<evidence type="ECO:0000313" key="2">
    <source>
        <dbReference type="EMBL" id="BES90008.1"/>
    </source>
</evidence>
<name>A0ABN7ADF0_9HEMI</name>
<dbReference type="Proteomes" id="UP001307889">
    <property type="component" value="Chromosome 2"/>
</dbReference>
<organism evidence="2 3">
    <name type="scientific">Nesidiocoris tenuis</name>
    <dbReference type="NCBI Taxonomy" id="355587"/>
    <lineage>
        <taxon>Eukaryota</taxon>
        <taxon>Metazoa</taxon>
        <taxon>Ecdysozoa</taxon>
        <taxon>Arthropoda</taxon>
        <taxon>Hexapoda</taxon>
        <taxon>Insecta</taxon>
        <taxon>Pterygota</taxon>
        <taxon>Neoptera</taxon>
        <taxon>Paraneoptera</taxon>
        <taxon>Hemiptera</taxon>
        <taxon>Heteroptera</taxon>
        <taxon>Panheteroptera</taxon>
        <taxon>Cimicomorpha</taxon>
        <taxon>Miridae</taxon>
        <taxon>Dicyphina</taxon>
        <taxon>Nesidiocoris</taxon>
    </lineage>
</organism>
<evidence type="ECO:0000256" key="1">
    <source>
        <dbReference type="SAM" id="MobiDB-lite"/>
    </source>
</evidence>
<feature type="region of interest" description="Disordered" evidence="1">
    <location>
        <begin position="30"/>
        <end position="55"/>
    </location>
</feature>